<dbReference type="PANTHER" id="PTHR43004">
    <property type="entry name" value="TRK SYSTEM POTASSIUM UPTAKE PROTEIN"/>
    <property type="match status" value="1"/>
</dbReference>
<dbReference type="Gene3D" id="3.40.30.120">
    <property type="match status" value="1"/>
</dbReference>
<feature type="region of interest" description="Disordered" evidence="4">
    <location>
        <begin position="581"/>
        <end position="621"/>
    </location>
</feature>
<comment type="caution">
    <text evidence="6">The sequence shown here is derived from an EMBL/GenBank/DDBJ whole genome shotgun (WGS) entry which is preliminary data.</text>
</comment>
<reference evidence="6 7" key="1">
    <citation type="submission" date="2019-11" db="EMBL/GenBank/DDBJ databases">
        <title>Draft genome of Amycolatopsis RM579.</title>
        <authorList>
            <person name="Duangmal K."/>
            <person name="Mingma R."/>
        </authorList>
    </citation>
    <scope>NUCLEOTIDE SEQUENCE [LARGE SCALE GENOMIC DNA]</scope>
    <source>
        <strain evidence="6 7">RM579</strain>
    </source>
</reference>
<dbReference type="AlphaFoldDB" id="A0A6N7YZQ1"/>
<proteinExistence type="predicted"/>
<dbReference type="InterPro" id="IPR036188">
    <property type="entry name" value="FAD/NAD-bd_sf"/>
</dbReference>
<evidence type="ECO:0000256" key="3">
    <source>
        <dbReference type="ARBA" id="ARBA00022827"/>
    </source>
</evidence>
<dbReference type="EMBL" id="WMBA01000048">
    <property type="protein sequence ID" value="MTD57438.1"/>
    <property type="molecule type" value="Genomic_DNA"/>
</dbReference>
<sequence>MRRVAWARVRAHPAIARRFRRSGAGAVVSTGAEQQEIATSVLVVGGGPVGLALAVGLDRHGVDCVVVERRAAPTEHPKSRGLTSRSMELLRVWGLDAEVRAGGLQPELSYVGAMGWVQHHCETIAGRVFGVTRPEMTSHSPAGKCAVAQDVVERVLSDAAGRAPRVDLRRGHEFLDIEVHETGVVARVRRLADGRTVRVRARYLVACDGASSVVRERVGVPTTGPGVLADMVSYYYRADTAHLPHAHTTSVFMVYPDDPTVQPGPVLASDPTAQRWLYLQRLESPEQPALTESELVRTARGHWGIPDLAVIPLKTIRWQIRAAAAATFRTGPVLLAGDAAHCVPPTGGLGLNTGLQDIQNLAWKLAAVANGIADDALLDTYDAERRPVAEAVLEWSVSNYRRLMVEAPVAAGSRTTDPQRWRRLIVDTDNHTHCEGMSMGYVYRSDAVVDDGSPLPAPDARHYWPTDRPGARFPHMWLDVGETASTIDWFDTEFVLVCGTEASAWSAAGEAYAGNGQIPLVVRTLPFMALPVDIGTDGAVLVRPDGHVAWRSLDATGASVEALTAVLDAVHGRGRADLVDAAPVRQPRPIQPPDVGRSTSSPREEFSSSTTLDRTQARRSS</sequence>
<dbReference type="InterPro" id="IPR002938">
    <property type="entry name" value="FAD-bd"/>
</dbReference>
<keyword evidence="3" id="KW-0274">FAD</keyword>
<comment type="cofactor">
    <cofactor evidence="1">
        <name>FAD</name>
        <dbReference type="ChEBI" id="CHEBI:57692"/>
    </cofactor>
</comment>
<keyword evidence="2" id="KW-0285">Flavoprotein</keyword>
<gene>
    <name evidence="6" type="ORF">GKO32_26210</name>
</gene>
<feature type="compositionally biased region" description="Polar residues" evidence="4">
    <location>
        <begin position="612"/>
        <end position="621"/>
    </location>
</feature>
<dbReference type="SUPFAM" id="SSF51905">
    <property type="entry name" value="FAD/NAD(P)-binding domain"/>
    <property type="match status" value="1"/>
</dbReference>
<evidence type="ECO:0000313" key="6">
    <source>
        <dbReference type="EMBL" id="MTD57438.1"/>
    </source>
</evidence>
<keyword evidence="7" id="KW-1185">Reference proteome</keyword>
<dbReference type="PRINTS" id="PR00420">
    <property type="entry name" value="RNGMNOXGNASE"/>
</dbReference>
<accession>A0A6N7YZQ1</accession>
<evidence type="ECO:0000313" key="7">
    <source>
        <dbReference type="Proteomes" id="UP000440096"/>
    </source>
</evidence>
<evidence type="ECO:0000259" key="5">
    <source>
        <dbReference type="Pfam" id="PF01494"/>
    </source>
</evidence>
<dbReference type="Pfam" id="PF01494">
    <property type="entry name" value="FAD_binding_3"/>
    <property type="match status" value="1"/>
</dbReference>
<dbReference type="GO" id="GO:0016709">
    <property type="term" value="F:oxidoreductase activity, acting on paired donors, with incorporation or reduction of molecular oxygen, NAD(P)H as one donor, and incorporation of one atom of oxygen"/>
    <property type="evidence" value="ECO:0007669"/>
    <property type="project" value="UniProtKB-ARBA"/>
</dbReference>
<name>A0A6N7YZQ1_9PSEU</name>
<feature type="domain" description="FAD-binding" evidence="5">
    <location>
        <begin position="39"/>
        <end position="396"/>
    </location>
</feature>
<dbReference type="PANTHER" id="PTHR43004:SF19">
    <property type="entry name" value="BINDING MONOOXYGENASE, PUTATIVE (JCVI)-RELATED"/>
    <property type="match status" value="1"/>
</dbReference>
<evidence type="ECO:0000256" key="2">
    <source>
        <dbReference type="ARBA" id="ARBA00022630"/>
    </source>
</evidence>
<protein>
    <recommendedName>
        <fullName evidence="5">FAD-binding domain-containing protein</fullName>
    </recommendedName>
</protein>
<evidence type="ECO:0000256" key="4">
    <source>
        <dbReference type="SAM" id="MobiDB-lite"/>
    </source>
</evidence>
<dbReference type="Pfam" id="PF21274">
    <property type="entry name" value="Rng_hyd_C"/>
    <property type="match status" value="1"/>
</dbReference>
<dbReference type="Gene3D" id="3.30.9.10">
    <property type="entry name" value="D-Amino Acid Oxidase, subunit A, domain 2"/>
    <property type="match status" value="1"/>
</dbReference>
<evidence type="ECO:0000256" key="1">
    <source>
        <dbReference type="ARBA" id="ARBA00001974"/>
    </source>
</evidence>
<dbReference type="Gene3D" id="3.50.50.60">
    <property type="entry name" value="FAD/NAD(P)-binding domain"/>
    <property type="match status" value="1"/>
</dbReference>
<feature type="compositionally biased region" description="Low complexity" evidence="4">
    <location>
        <begin position="597"/>
        <end position="611"/>
    </location>
</feature>
<dbReference type="InterPro" id="IPR050641">
    <property type="entry name" value="RIFMO-like"/>
</dbReference>
<dbReference type="GO" id="GO:0071949">
    <property type="term" value="F:FAD binding"/>
    <property type="evidence" value="ECO:0007669"/>
    <property type="project" value="InterPro"/>
</dbReference>
<organism evidence="6 7">
    <name type="scientific">Amycolatopsis pithecellobii</name>
    <dbReference type="NCBI Taxonomy" id="664692"/>
    <lineage>
        <taxon>Bacteria</taxon>
        <taxon>Bacillati</taxon>
        <taxon>Actinomycetota</taxon>
        <taxon>Actinomycetes</taxon>
        <taxon>Pseudonocardiales</taxon>
        <taxon>Pseudonocardiaceae</taxon>
        <taxon>Amycolatopsis</taxon>
    </lineage>
</organism>
<dbReference type="Proteomes" id="UP000440096">
    <property type="component" value="Unassembled WGS sequence"/>
</dbReference>